<protein>
    <submittedName>
        <fullName evidence="1">Uncharacterized protein</fullName>
    </submittedName>
</protein>
<feature type="non-terminal residue" evidence="1">
    <location>
        <position position="298"/>
    </location>
</feature>
<dbReference type="InterPro" id="IPR006597">
    <property type="entry name" value="Sel1-like"/>
</dbReference>
<dbReference type="PANTHER" id="PTHR45011">
    <property type="entry name" value="DAP3-BINDING CELL DEATH ENHANCER 1"/>
    <property type="match status" value="1"/>
</dbReference>
<reference evidence="1" key="1">
    <citation type="submission" date="2020-05" db="EMBL/GenBank/DDBJ databases">
        <title>Phylogenomic resolution of chytrid fungi.</title>
        <authorList>
            <person name="Stajich J.E."/>
            <person name="Amses K."/>
            <person name="Simmons R."/>
            <person name="Seto K."/>
            <person name="Myers J."/>
            <person name="Bonds A."/>
            <person name="Quandt C.A."/>
            <person name="Barry K."/>
            <person name="Liu P."/>
            <person name="Grigoriev I."/>
            <person name="Longcore J.E."/>
            <person name="James T.Y."/>
        </authorList>
    </citation>
    <scope>NUCLEOTIDE SEQUENCE</scope>
    <source>
        <strain evidence="1">JEL0318</strain>
    </source>
</reference>
<sequence>MARIHETGKGTPVDLRTAADLYLLAAEKGHLDAMCSNGYLLENGYATSTPDPSSALKWYATAADQGYARAQNAVGSCYYWGKGVKRDRGEAVVWYRRAAEQGDPHAQNNLGICYEEGSGVARDLVMAKTYYKMAADARHAGGVNNLGFLCMMEKDYMTAIKHFHLAMSLGSIDASYNLGTLYEAGCRDADGVVVNKDYEMAARFYREAADQGHTKSQTRLGTILLFAPPPLQNRTLAQKYLLKAASPPSSSAPQKSTPSATAQTLLGEIHELGLITSSPDYGQATKWYKLASQQGHAG</sequence>
<evidence type="ECO:0000313" key="1">
    <source>
        <dbReference type="EMBL" id="KAJ3031916.1"/>
    </source>
</evidence>
<name>A0AAD5WYY8_9FUNG</name>
<proteinExistence type="predicted"/>
<keyword evidence="2" id="KW-1185">Reference proteome</keyword>
<evidence type="ECO:0000313" key="2">
    <source>
        <dbReference type="Proteomes" id="UP001212841"/>
    </source>
</evidence>
<organism evidence="1 2">
    <name type="scientific">Rhizophlyctis rosea</name>
    <dbReference type="NCBI Taxonomy" id="64517"/>
    <lineage>
        <taxon>Eukaryota</taxon>
        <taxon>Fungi</taxon>
        <taxon>Fungi incertae sedis</taxon>
        <taxon>Chytridiomycota</taxon>
        <taxon>Chytridiomycota incertae sedis</taxon>
        <taxon>Chytridiomycetes</taxon>
        <taxon>Rhizophlyctidales</taxon>
        <taxon>Rhizophlyctidaceae</taxon>
        <taxon>Rhizophlyctis</taxon>
    </lineage>
</organism>
<dbReference type="Proteomes" id="UP001212841">
    <property type="component" value="Unassembled WGS sequence"/>
</dbReference>
<dbReference type="AlphaFoldDB" id="A0AAD5WYY8"/>
<dbReference type="PANTHER" id="PTHR45011:SF1">
    <property type="entry name" value="DAP3-BINDING CELL DEATH ENHANCER 1"/>
    <property type="match status" value="1"/>
</dbReference>
<dbReference type="Gene3D" id="1.25.40.10">
    <property type="entry name" value="Tetratricopeptide repeat domain"/>
    <property type="match status" value="1"/>
</dbReference>
<gene>
    <name evidence="1" type="ORF">HK097_005395</name>
</gene>
<dbReference type="EMBL" id="JADGJD010002528">
    <property type="protein sequence ID" value="KAJ3031916.1"/>
    <property type="molecule type" value="Genomic_DNA"/>
</dbReference>
<dbReference type="SMART" id="SM00671">
    <property type="entry name" value="SEL1"/>
    <property type="match status" value="8"/>
</dbReference>
<dbReference type="InterPro" id="IPR052748">
    <property type="entry name" value="ISR_Activator"/>
</dbReference>
<dbReference type="InterPro" id="IPR011990">
    <property type="entry name" value="TPR-like_helical_dom_sf"/>
</dbReference>
<dbReference type="Pfam" id="PF08238">
    <property type="entry name" value="Sel1"/>
    <property type="match status" value="8"/>
</dbReference>
<comment type="caution">
    <text evidence="1">The sequence shown here is derived from an EMBL/GenBank/DDBJ whole genome shotgun (WGS) entry which is preliminary data.</text>
</comment>
<accession>A0AAD5WYY8</accession>
<dbReference type="SUPFAM" id="SSF81901">
    <property type="entry name" value="HCP-like"/>
    <property type="match status" value="2"/>
</dbReference>